<sequence length="357" mass="39771">MIIFGSTGSIGINALKLAALKNIKISALACGENIKLLNEQIQIFKPKFVAIKNAKDKHLVKHDKVFVGQMGLEEILQTCEDDFLLNAIVGFAGLKSTIKAKELGKKIALANKESLVVAGNFLKGAKIIPVDSEHSALKFLLEGKKNIKKLYITASGGAFRRSKIKDLKSVTPKDALKHPNWTMGTKITIDSATMVNKLFEIIEAYHLYDFKNIDALIEPKSIVHAMCEFKNGATTAYFSKADMKLAISEAIFSSHQTKILEAINFVKLSSLKFYPISTRKYPVFKLKEAFLKEPNLGVVINAANEVGVRNFLDYKSGFLDISHTIFRALDHFGVPKISSIEEVFEYDYKTREYLKGV</sequence>
<dbReference type="GO" id="GO:0051484">
    <property type="term" value="P:isopentenyl diphosphate biosynthetic process, methylerythritol 4-phosphate pathway involved in terpenoid biosynthetic process"/>
    <property type="evidence" value="ECO:0007669"/>
    <property type="project" value="TreeGrafter"/>
</dbReference>
<feature type="binding site" evidence="9">
    <location>
        <position position="184"/>
    </location>
    <ligand>
        <name>NADPH</name>
        <dbReference type="ChEBI" id="CHEBI:57783"/>
    </ligand>
</feature>
<dbReference type="Pfam" id="PF13288">
    <property type="entry name" value="DXPR_C"/>
    <property type="match status" value="1"/>
</dbReference>
<dbReference type="InterPro" id="IPR036169">
    <property type="entry name" value="DXPR_C_sf"/>
</dbReference>
<evidence type="ECO:0000256" key="6">
    <source>
        <dbReference type="ARBA" id="ARBA00023211"/>
    </source>
</evidence>
<keyword evidence="9" id="KW-0460">Magnesium</keyword>
<dbReference type="Proteomes" id="UP000310353">
    <property type="component" value="Unassembled WGS sequence"/>
</dbReference>
<accession>A0A4U7BN74</accession>
<dbReference type="Gene3D" id="3.40.50.720">
    <property type="entry name" value="NAD(P)-binding Rossmann-like Domain"/>
    <property type="match status" value="1"/>
</dbReference>
<evidence type="ECO:0000313" key="14">
    <source>
        <dbReference type="Proteomes" id="UP000310353"/>
    </source>
</evidence>
<name>A0A4U7BN74_9BACT</name>
<feature type="binding site" evidence="9">
    <location>
        <position position="9"/>
    </location>
    <ligand>
        <name>NADPH</name>
        <dbReference type="ChEBI" id="CHEBI:57783"/>
    </ligand>
</feature>
<dbReference type="Gene3D" id="1.10.1740.10">
    <property type="match status" value="1"/>
</dbReference>
<keyword evidence="4 9" id="KW-0521">NADP</keyword>
<feature type="binding site" evidence="9">
    <location>
        <position position="200"/>
    </location>
    <ligand>
        <name>Mn(2+)</name>
        <dbReference type="ChEBI" id="CHEBI:29035"/>
    </ligand>
</feature>
<feature type="binding site" evidence="9">
    <location>
        <position position="196"/>
    </location>
    <ligand>
        <name>1-deoxy-D-xylulose 5-phosphate</name>
        <dbReference type="ChEBI" id="CHEBI:57792"/>
    </ligand>
</feature>
<dbReference type="InterPro" id="IPR013512">
    <property type="entry name" value="DXP_reductoisomerase_N"/>
</dbReference>
<evidence type="ECO:0000259" key="10">
    <source>
        <dbReference type="Pfam" id="PF02670"/>
    </source>
</evidence>
<comment type="similarity">
    <text evidence="2 9">Belongs to the DXR family.</text>
</comment>
<evidence type="ECO:0000256" key="7">
    <source>
        <dbReference type="ARBA" id="ARBA00023229"/>
    </source>
</evidence>
<feature type="binding site" evidence="9">
    <location>
        <position position="33"/>
    </location>
    <ligand>
        <name>NADPH</name>
        <dbReference type="ChEBI" id="CHEBI:57783"/>
    </ligand>
</feature>
<dbReference type="Pfam" id="PF08436">
    <property type="entry name" value="DXP_redisom_C"/>
    <property type="match status" value="1"/>
</dbReference>
<dbReference type="Pfam" id="PF02670">
    <property type="entry name" value="DXP_reductoisom"/>
    <property type="match status" value="1"/>
</dbReference>
<evidence type="ECO:0000256" key="1">
    <source>
        <dbReference type="ARBA" id="ARBA00005094"/>
    </source>
</evidence>
<dbReference type="UniPathway" id="UPA00056">
    <property type="reaction ID" value="UER00092"/>
</dbReference>
<feature type="binding site" evidence="9">
    <location>
        <position position="200"/>
    </location>
    <ligand>
        <name>1-deoxy-D-xylulose 5-phosphate</name>
        <dbReference type="ChEBI" id="CHEBI:57792"/>
    </ligand>
</feature>
<evidence type="ECO:0000313" key="13">
    <source>
        <dbReference type="EMBL" id="TKX31675.1"/>
    </source>
</evidence>
<feature type="binding site" evidence="9">
    <location>
        <position position="7"/>
    </location>
    <ligand>
        <name>NADPH</name>
        <dbReference type="ChEBI" id="CHEBI:57783"/>
    </ligand>
</feature>
<feature type="binding site" evidence="9">
    <location>
        <position position="10"/>
    </location>
    <ligand>
        <name>NADPH</name>
        <dbReference type="ChEBI" id="CHEBI:57783"/>
    </ligand>
</feature>
<dbReference type="SUPFAM" id="SSF69055">
    <property type="entry name" value="1-deoxy-D-xylulose-5-phosphate reductoisomerase, C-terminal domain"/>
    <property type="match status" value="1"/>
</dbReference>
<keyword evidence="5 9" id="KW-0560">Oxidoreductase</keyword>
<feature type="binding site" evidence="9">
    <location>
        <position position="112"/>
    </location>
    <ligand>
        <name>1-deoxy-D-xylulose 5-phosphate</name>
        <dbReference type="ChEBI" id="CHEBI:57792"/>
    </ligand>
</feature>
<evidence type="ECO:0000256" key="4">
    <source>
        <dbReference type="ARBA" id="ARBA00022857"/>
    </source>
</evidence>
<reference evidence="13 14" key="1">
    <citation type="submission" date="2018-05" db="EMBL/GenBank/DDBJ databases">
        <title>Novel Campyloabacter and Helicobacter Species and Strains.</title>
        <authorList>
            <person name="Mannion A.J."/>
            <person name="Shen Z."/>
            <person name="Fox J.G."/>
        </authorList>
    </citation>
    <scope>NUCLEOTIDE SEQUENCE [LARGE SCALE GENOMIC DNA]</scope>
    <source>
        <strain evidence="14">MIT17-670</strain>
    </source>
</reference>
<keyword evidence="6 9" id="KW-0464">Manganese</keyword>
<dbReference type="NCBIfam" id="TIGR00243">
    <property type="entry name" value="Dxr"/>
    <property type="match status" value="1"/>
</dbReference>
<dbReference type="EC" id="1.1.1.267" evidence="9"/>
<evidence type="ECO:0000256" key="5">
    <source>
        <dbReference type="ARBA" id="ARBA00023002"/>
    </source>
</evidence>
<feature type="binding site" evidence="9">
    <location>
        <position position="155"/>
    </location>
    <ligand>
        <name>1-deoxy-D-xylulose 5-phosphate</name>
        <dbReference type="ChEBI" id="CHEBI:57792"/>
    </ligand>
</feature>
<feature type="binding site" evidence="9">
    <location>
        <position position="197"/>
    </location>
    <ligand>
        <name>1-deoxy-D-xylulose 5-phosphate</name>
        <dbReference type="ChEBI" id="CHEBI:57792"/>
    </ligand>
</feature>
<dbReference type="PIRSF" id="PIRSF006205">
    <property type="entry name" value="Dxp_reductismrs"/>
    <property type="match status" value="1"/>
</dbReference>
<dbReference type="RefSeq" id="WP_137622529.1">
    <property type="nucleotide sequence ID" value="NZ_NXMA01000009.1"/>
</dbReference>
<feature type="binding site" evidence="9">
    <location>
        <position position="133"/>
    </location>
    <ligand>
        <name>1-deoxy-D-xylulose 5-phosphate</name>
        <dbReference type="ChEBI" id="CHEBI:57792"/>
    </ligand>
</feature>
<organism evidence="13 14">
    <name type="scientific">Campylobacter aviculae</name>
    <dbReference type="NCBI Taxonomy" id="2510190"/>
    <lineage>
        <taxon>Bacteria</taxon>
        <taxon>Pseudomonadati</taxon>
        <taxon>Campylobacterota</taxon>
        <taxon>Epsilonproteobacteria</taxon>
        <taxon>Campylobacterales</taxon>
        <taxon>Campylobacteraceae</taxon>
        <taxon>Campylobacter</taxon>
    </lineage>
</organism>
<dbReference type="InterPro" id="IPR036291">
    <property type="entry name" value="NAD(P)-bd_dom_sf"/>
</dbReference>
<dbReference type="InterPro" id="IPR003821">
    <property type="entry name" value="DXP_reductoisomerase"/>
</dbReference>
<feature type="binding site" evidence="9">
    <location>
        <position position="31"/>
    </location>
    <ligand>
        <name>NADPH</name>
        <dbReference type="ChEBI" id="CHEBI:57783"/>
    </ligand>
</feature>
<dbReference type="GO" id="GO:0030604">
    <property type="term" value="F:1-deoxy-D-xylulose-5-phosphate reductoisomerase activity"/>
    <property type="evidence" value="ECO:0007669"/>
    <property type="project" value="UniProtKB-UniRule"/>
</dbReference>
<protein>
    <recommendedName>
        <fullName evidence="9">1-deoxy-D-xylulose 5-phosphate reductoisomerase</fullName>
        <shortName evidence="9">DXP reductoisomerase</shortName>
        <ecNumber evidence="9">1.1.1.267</ecNumber>
    </recommendedName>
    <alternativeName>
        <fullName evidence="9">1-deoxyxylulose-5-phosphate reductoisomerase</fullName>
    </alternativeName>
    <alternativeName>
        <fullName evidence="9">2-C-methyl-D-erythritol 4-phosphate synthase</fullName>
    </alternativeName>
</protein>
<dbReference type="OrthoDB" id="9806546at2"/>
<dbReference type="HAMAP" id="MF_00183">
    <property type="entry name" value="DXP_reductoisom"/>
    <property type="match status" value="1"/>
</dbReference>
<feature type="binding site" evidence="9">
    <location>
        <position position="131"/>
    </location>
    <ligand>
        <name>Mn(2+)</name>
        <dbReference type="ChEBI" id="CHEBI:29035"/>
    </ligand>
</feature>
<keyword evidence="14" id="KW-1185">Reference proteome</keyword>
<comment type="pathway">
    <text evidence="1 9">Isoprenoid biosynthesis; isopentenyl diphosphate biosynthesis via DXP pathway; isopentenyl diphosphate from 1-deoxy-D-xylulose 5-phosphate: step 1/6.</text>
</comment>
<evidence type="ECO:0000256" key="2">
    <source>
        <dbReference type="ARBA" id="ARBA00006825"/>
    </source>
</evidence>
<feature type="domain" description="DXP reductoisomerase C-terminal" evidence="12">
    <location>
        <begin position="239"/>
        <end position="353"/>
    </location>
</feature>
<comment type="caution">
    <text evidence="9">Lacks conserved residue(s) required for the propagation of feature annotation.</text>
</comment>
<feature type="binding site" evidence="9">
    <location>
        <position position="132"/>
    </location>
    <ligand>
        <name>1-deoxy-D-xylulose 5-phosphate</name>
        <dbReference type="ChEBI" id="CHEBI:57792"/>
    </ligand>
</feature>
<dbReference type="GO" id="GO:0016853">
    <property type="term" value="F:isomerase activity"/>
    <property type="evidence" value="ECO:0007669"/>
    <property type="project" value="UniProtKB-KW"/>
</dbReference>
<feature type="binding site" evidence="9">
    <location>
        <position position="8"/>
    </location>
    <ligand>
        <name>NADPH</name>
        <dbReference type="ChEBI" id="CHEBI:57783"/>
    </ligand>
</feature>
<feature type="domain" description="1-deoxy-D-xylulose 5-phosphate reductoisomerase N-terminal" evidence="10">
    <location>
        <begin position="1"/>
        <end position="119"/>
    </location>
</feature>
<dbReference type="PANTHER" id="PTHR30525">
    <property type="entry name" value="1-DEOXY-D-XYLULOSE 5-PHOSPHATE REDUCTOISOMERASE"/>
    <property type="match status" value="1"/>
</dbReference>
<dbReference type="InterPro" id="IPR013644">
    <property type="entry name" value="DXP_reductoisomerase_C"/>
</dbReference>
<dbReference type="SUPFAM" id="SSF55347">
    <property type="entry name" value="Glyceraldehyde-3-phosphate dehydrogenase-like, C-terminal domain"/>
    <property type="match status" value="1"/>
</dbReference>
<evidence type="ECO:0000256" key="9">
    <source>
        <dbReference type="HAMAP-Rule" id="MF_00183"/>
    </source>
</evidence>
<keyword evidence="13" id="KW-0413">Isomerase</keyword>
<dbReference type="GO" id="GO:0030145">
    <property type="term" value="F:manganese ion binding"/>
    <property type="evidence" value="ECO:0007669"/>
    <property type="project" value="TreeGrafter"/>
</dbReference>
<evidence type="ECO:0000256" key="3">
    <source>
        <dbReference type="ARBA" id="ARBA00022723"/>
    </source>
</evidence>
<feature type="binding site" evidence="9">
    <location>
        <position position="111"/>
    </location>
    <ligand>
        <name>NADPH</name>
        <dbReference type="ChEBI" id="CHEBI:57783"/>
    </ligand>
</feature>
<comment type="function">
    <text evidence="9">Catalyzes the NADPH-dependent rearrangement and reduction of 1-deoxy-D-xylulose-5-phosphate (DXP) to 2-C-methyl-D-erythritol 4-phosphate (MEP).</text>
</comment>
<proteinExistence type="inferred from homology"/>
<dbReference type="InterPro" id="IPR026877">
    <property type="entry name" value="DXPR_C"/>
</dbReference>
<evidence type="ECO:0000256" key="8">
    <source>
        <dbReference type="ARBA" id="ARBA00048543"/>
    </source>
</evidence>
<evidence type="ECO:0000259" key="11">
    <source>
        <dbReference type="Pfam" id="PF08436"/>
    </source>
</evidence>
<comment type="cofactor">
    <cofactor evidence="9">
        <name>Mg(2+)</name>
        <dbReference type="ChEBI" id="CHEBI:18420"/>
    </cofactor>
    <cofactor evidence="9">
        <name>Mn(2+)</name>
        <dbReference type="ChEBI" id="CHEBI:29035"/>
    </cofactor>
</comment>
<evidence type="ECO:0000259" key="12">
    <source>
        <dbReference type="Pfam" id="PF13288"/>
    </source>
</evidence>
<feature type="domain" description="1-deoxy-D-xylulose 5-phosphate reductoisomerase C-terminal" evidence="11">
    <location>
        <begin position="127"/>
        <end position="208"/>
    </location>
</feature>
<comment type="catalytic activity">
    <reaction evidence="8">
        <text>2-C-methyl-D-erythritol 4-phosphate + NADP(+) = 1-deoxy-D-xylulose 5-phosphate + NADPH + H(+)</text>
        <dbReference type="Rhea" id="RHEA:13717"/>
        <dbReference type="ChEBI" id="CHEBI:15378"/>
        <dbReference type="ChEBI" id="CHEBI:57783"/>
        <dbReference type="ChEBI" id="CHEBI:57792"/>
        <dbReference type="ChEBI" id="CHEBI:58262"/>
        <dbReference type="ChEBI" id="CHEBI:58349"/>
        <dbReference type="EC" id="1.1.1.267"/>
    </reaction>
    <physiologicalReaction direction="right-to-left" evidence="8">
        <dbReference type="Rhea" id="RHEA:13719"/>
    </physiologicalReaction>
</comment>
<feature type="binding site" evidence="9">
    <location>
        <position position="133"/>
    </location>
    <ligand>
        <name>Mn(2+)</name>
        <dbReference type="ChEBI" id="CHEBI:29035"/>
    </ligand>
</feature>
<keyword evidence="7 9" id="KW-0414">Isoprene biosynthesis</keyword>
<dbReference type="SUPFAM" id="SSF51735">
    <property type="entry name" value="NAD(P)-binding Rossmann-fold domains"/>
    <property type="match status" value="1"/>
</dbReference>
<feature type="binding site" evidence="9">
    <location>
        <position position="178"/>
    </location>
    <ligand>
        <name>1-deoxy-D-xylulose 5-phosphate</name>
        <dbReference type="ChEBI" id="CHEBI:57792"/>
    </ligand>
</feature>
<keyword evidence="3 9" id="KW-0479">Metal-binding</keyword>
<feature type="binding site" evidence="9">
    <location>
        <position position="113"/>
    </location>
    <ligand>
        <name>NADPH</name>
        <dbReference type="ChEBI" id="CHEBI:57783"/>
    </ligand>
</feature>
<dbReference type="EMBL" id="NXMA01000009">
    <property type="protein sequence ID" value="TKX31675.1"/>
    <property type="molecule type" value="Genomic_DNA"/>
</dbReference>
<feature type="binding site" evidence="9">
    <location>
        <position position="191"/>
    </location>
    <ligand>
        <name>1-deoxy-D-xylulose 5-phosphate</name>
        <dbReference type="ChEBI" id="CHEBI:57792"/>
    </ligand>
</feature>
<dbReference type="AlphaFoldDB" id="A0A4U7BN74"/>
<dbReference type="GO" id="GO:0070402">
    <property type="term" value="F:NADPH binding"/>
    <property type="evidence" value="ECO:0007669"/>
    <property type="project" value="InterPro"/>
</dbReference>
<dbReference type="PANTHER" id="PTHR30525:SF0">
    <property type="entry name" value="1-DEOXY-D-XYLULOSE 5-PHOSPHATE REDUCTOISOMERASE, CHLOROPLASTIC"/>
    <property type="match status" value="1"/>
</dbReference>
<comment type="caution">
    <text evidence="13">The sequence shown here is derived from an EMBL/GenBank/DDBJ whole genome shotgun (WGS) entry which is preliminary data.</text>
</comment>
<gene>
    <name evidence="9" type="primary">dxr</name>
    <name evidence="13" type="ORF">CQA76_06080</name>
</gene>